<sequence>MVGRPFTSSGCANCRKRKIKCDLSKPECARCIKRGTLCLGYDRDRRFLHHNIISQPTRTGETKRPVRQLIDHIKPLALGTEFSVSAEVRTQLFSTFMDTFFASNTRINGKDDSLYFLMARFPILAGESEALDRSMIALASSFLAKTKNDRWLACEGLGIYNTALNAMAHAIRLNSSPTFNMLYATIILHTFETMNNSDTSLQNCFIHVQGATAIIKQYDFKGQDMDNLAKAMLTRQKWAAAHFMINTRLGFDVDQECLLLQRDRSPIDQMFGLLVEWSRLRHDLQRIIGSGNCSREACGELLQRCFEVERKLHVDWLNGPALDLDGKPVLTCKDGEWQESSSMPKFDQLFYDFDNLSVAKTYLLYWVISLVTSRVIYEVQKLLDGHCDSMQMVSYAGKILRSVPYCIQRDRQMSAVHVVIFVLSQASRCYTICGMREEFERCQQIYHLIALRGFDMAAHAAEKHLADWYITHN</sequence>
<evidence type="ECO:0000256" key="3">
    <source>
        <dbReference type="ARBA" id="ARBA00023163"/>
    </source>
</evidence>
<dbReference type="PANTHER" id="PTHR38111">
    <property type="entry name" value="ZN(2)-C6 FUNGAL-TYPE DOMAIN-CONTAINING PROTEIN-RELATED"/>
    <property type="match status" value="1"/>
</dbReference>
<dbReference type="Proteomes" id="UP001610335">
    <property type="component" value="Unassembled WGS sequence"/>
</dbReference>
<dbReference type="CDD" id="cd00067">
    <property type="entry name" value="GAL4"/>
    <property type="match status" value="1"/>
</dbReference>
<keyword evidence="2" id="KW-0238">DNA-binding</keyword>
<keyword evidence="7" id="KW-1185">Reference proteome</keyword>
<proteinExistence type="predicted"/>
<name>A0ABR4HC62_9EURO</name>
<evidence type="ECO:0000256" key="1">
    <source>
        <dbReference type="ARBA" id="ARBA00023015"/>
    </source>
</evidence>
<reference evidence="6 7" key="1">
    <citation type="submission" date="2024-07" db="EMBL/GenBank/DDBJ databases">
        <title>Section-level genome sequencing and comparative genomics of Aspergillus sections Usti and Cavernicolus.</title>
        <authorList>
            <consortium name="Lawrence Berkeley National Laboratory"/>
            <person name="Nybo J.L."/>
            <person name="Vesth T.C."/>
            <person name="Theobald S."/>
            <person name="Frisvad J.C."/>
            <person name="Larsen T.O."/>
            <person name="Kjaerboelling I."/>
            <person name="Rothschild-Mancinelli K."/>
            <person name="Lyhne E.K."/>
            <person name="Kogle M.E."/>
            <person name="Barry K."/>
            <person name="Clum A."/>
            <person name="Na H."/>
            <person name="Ledsgaard L."/>
            <person name="Lin J."/>
            <person name="Lipzen A."/>
            <person name="Kuo A."/>
            <person name="Riley R."/>
            <person name="Mondo S."/>
            <person name="LaButti K."/>
            <person name="Haridas S."/>
            <person name="Pangalinan J."/>
            <person name="Salamov A.A."/>
            <person name="Simmons B.A."/>
            <person name="Magnuson J.K."/>
            <person name="Chen J."/>
            <person name="Drula E."/>
            <person name="Henrissat B."/>
            <person name="Wiebenga A."/>
            <person name="Lubbers R.J."/>
            <person name="Gomes A.C."/>
            <person name="Makela M.R."/>
            <person name="Stajich J."/>
            <person name="Grigoriev I.V."/>
            <person name="Mortensen U.H."/>
            <person name="De vries R.P."/>
            <person name="Baker S.E."/>
            <person name="Andersen M.R."/>
        </authorList>
    </citation>
    <scope>NUCLEOTIDE SEQUENCE [LARGE SCALE GENOMIC DNA]</scope>
    <source>
        <strain evidence="6 7">CBS 600.67</strain>
    </source>
</reference>
<dbReference type="Pfam" id="PF00172">
    <property type="entry name" value="Zn_clus"/>
    <property type="match status" value="1"/>
</dbReference>
<dbReference type="InterPro" id="IPR036864">
    <property type="entry name" value="Zn2-C6_fun-type_DNA-bd_sf"/>
</dbReference>
<protein>
    <recommendedName>
        <fullName evidence="5">Zn(2)-C6 fungal-type domain-containing protein</fullName>
    </recommendedName>
</protein>
<comment type="caution">
    <text evidence="6">The sequence shown here is derived from an EMBL/GenBank/DDBJ whole genome shotgun (WGS) entry which is preliminary data.</text>
</comment>
<organism evidence="6 7">
    <name type="scientific">Aspergillus cavernicola</name>
    <dbReference type="NCBI Taxonomy" id="176166"/>
    <lineage>
        <taxon>Eukaryota</taxon>
        <taxon>Fungi</taxon>
        <taxon>Dikarya</taxon>
        <taxon>Ascomycota</taxon>
        <taxon>Pezizomycotina</taxon>
        <taxon>Eurotiomycetes</taxon>
        <taxon>Eurotiomycetidae</taxon>
        <taxon>Eurotiales</taxon>
        <taxon>Aspergillaceae</taxon>
        <taxon>Aspergillus</taxon>
        <taxon>Aspergillus subgen. Nidulantes</taxon>
    </lineage>
</organism>
<keyword evidence="3" id="KW-0804">Transcription</keyword>
<dbReference type="Gene3D" id="4.10.240.10">
    <property type="entry name" value="Zn(2)-C6 fungal-type DNA-binding domain"/>
    <property type="match status" value="1"/>
</dbReference>
<keyword evidence="4" id="KW-0539">Nucleus</keyword>
<evidence type="ECO:0000313" key="7">
    <source>
        <dbReference type="Proteomes" id="UP001610335"/>
    </source>
</evidence>
<keyword evidence="1" id="KW-0805">Transcription regulation</keyword>
<feature type="domain" description="Zn(2)-C6 fungal-type" evidence="5">
    <location>
        <begin position="10"/>
        <end position="38"/>
    </location>
</feature>
<dbReference type="PROSITE" id="PS50048">
    <property type="entry name" value="ZN2_CY6_FUNGAL_2"/>
    <property type="match status" value="1"/>
</dbReference>
<evidence type="ECO:0000313" key="6">
    <source>
        <dbReference type="EMBL" id="KAL2813063.1"/>
    </source>
</evidence>
<dbReference type="EMBL" id="JBFXLS010000153">
    <property type="protein sequence ID" value="KAL2813063.1"/>
    <property type="molecule type" value="Genomic_DNA"/>
</dbReference>
<accession>A0ABR4HC62</accession>
<dbReference type="SUPFAM" id="SSF57701">
    <property type="entry name" value="Zn2/Cys6 DNA-binding domain"/>
    <property type="match status" value="1"/>
</dbReference>
<evidence type="ECO:0000256" key="4">
    <source>
        <dbReference type="ARBA" id="ARBA00023242"/>
    </source>
</evidence>
<gene>
    <name evidence="6" type="ORF">BDW59DRAFT_154990</name>
</gene>
<dbReference type="SMART" id="SM00066">
    <property type="entry name" value="GAL4"/>
    <property type="match status" value="1"/>
</dbReference>
<evidence type="ECO:0000256" key="2">
    <source>
        <dbReference type="ARBA" id="ARBA00023125"/>
    </source>
</evidence>
<dbReference type="PANTHER" id="PTHR38111:SF11">
    <property type="entry name" value="TRANSCRIPTION FACTOR DOMAIN-CONTAINING PROTEIN-RELATED"/>
    <property type="match status" value="1"/>
</dbReference>
<dbReference type="PROSITE" id="PS00463">
    <property type="entry name" value="ZN2_CY6_FUNGAL_1"/>
    <property type="match status" value="1"/>
</dbReference>
<dbReference type="InterPro" id="IPR001138">
    <property type="entry name" value="Zn2Cys6_DnaBD"/>
</dbReference>
<evidence type="ECO:0000259" key="5">
    <source>
        <dbReference type="PROSITE" id="PS50048"/>
    </source>
</evidence>
<dbReference type="InterPro" id="IPR053178">
    <property type="entry name" value="Osmoadaptation_assoc"/>
</dbReference>